<reference evidence="3 4" key="1">
    <citation type="submission" date="2019-03" db="EMBL/GenBank/DDBJ databases">
        <authorList>
            <person name="Gaulin E."/>
            <person name="Dumas B."/>
        </authorList>
    </citation>
    <scope>NUCLEOTIDE SEQUENCE [LARGE SCALE GENOMIC DNA]</scope>
    <source>
        <strain evidence="3">CBS 568.67</strain>
    </source>
</reference>
<proteinExistence type="predicted"/>
<dbReference type="EMBL" id="CAADRA010007562">
    <property type="protein sequence ID" value="VFU02064.1"/>
    <property type="molecule type" value="Genomic_DNA"/>
</dbReference>
<evidence type="ECO:0000313" key="2">
    <source>
        <dbReference type="EMBL" id="KAF0682428.1"/>
    </source>
</evidence>
<name>A0A485LXX4_9STRA</name>
<accession>A0A485LXX4</accession>
<feature type="transmembrane region" description="Helical" evidence="1">
    <location>
        <begin position="689"/>
        <end position="707"/>
    </location>
</feature>
<feature type="transmembrane region" description="Helical" evidence="1">
    <location>
        <begin position="907"/>
        <end position="928"/>
    </location>
</feature>
<evidence type="ECO:0000256" key="1">
    <source>
        <dbReference type="SAM" id="Phobius"/>
    </source>
</evidence>
<evidence type="ECO:0000313" key="4">
    <source>
        <dbReference type="Proteomes" id="UP000332933"/>
    </source>
</evidence>
<keyword evidence="4" id="KW-1185">Reference proteome</keyword>
<protein>
    <submittedName>
        <fullName evidence="3">Aste57867_25441 protein</fullName>
    </submittedName>
</protein>
<feature type="transmembrane region" description="Helical" evidence="1">
    <location>
        <begin position="608"/>
        <end position="628"/>
    </location>
</feature>
<feature type="transmembrane region" description="Helical" evidence="1">
    <location>
        <begin position="719"/>
        <end position="737"/>
    </location>
</feature>
<gene>
    <name evidence="3" type="primary">Aste57867_25441</name>
    <name evidence="2" type="ORF">As57867_025362</name>
    <name evidence="3" type="ORF">ASTE57867_25441</name>
</gene>
<feature type="transmembrane region" description="Helical" evidence="1">
    <location>
        <begin position="1581"/>
        <end position="1605"/>
    </location>
</feature>
<feature type="transmembrane region" description="Helical" evidence="1">
    <location>
        <begin position="1499"/>
        <end position="1519"/>
    </location>
</feature>
<keyword evidence="1" id="KW-0812">Transmembrane</keyword>
<keyword evidence="1" id="KW-1133">Transmembrane helix</keyword>
<dbReference type="OrthoDB" id="78891at2759"/>
<evidence type="ECO:0000313" key="3">
    <source>
        <dbReference type="EMBL" id="VFU02064.1"/>
    </source>
</evidence>
<feature type="transmembrane region" description="Helical" evidence="1">
    <location>
        <begin position="1617"/>
        <end position="1634"/>
    </location>
</feature>
<dbReference type="EMBL" id="VJMH01007536">
    <property type="protein sequence ID" value="KAF0682428.1"/>
    <property type="molecule type" value="Genomic_DNA"/>
</dbReference>
<dbReference type="Proteomes" id="UP000332933">
    <property type="component" value="Unassembled WGS sequence"/>
</dbReference>
<sequence length="1786" mass="198176">MAAVAPHVVDLSSVQPRSTRCDWFHRLGGLTYVTISFAMTVKYMTIMHAYAENDYLWTDFNASGAQTFVSDVFNSQLWNTTSGTRDLSLFSTNVALEKDYSQAETRMTVQATDARRIIMEQLNNLPLVIAGLRSQTPRQSGQAMTCYCWLDFEHQWEVAHTTARQARCAARYANNGAVYMEAMLRNTDWAAWSTMWGLKFQVAYGNALYESPGGKAWLNQTSAALPTVDVATEIQYWQQHNVTEYLIPWNNLVIGGFDNSVTVQTAFRTFSLALNHVQMSLSGVWTSGIASYGIWNDLEYAVEVNASLVRNASNPFTQLDDSLNPEMWTGGYPDTPWSIVFHNTIGSFASVDLIYVLPPPSLVAMYDALYVALLRALQSNDHLNELYHSVSTTTTFDMVPPAWIGPNVMYFGGNLFCYSGNPHTYVQQSFGFDDACTEPFSPMTVTSQTKNIVLSLFLNYGTTNATAMLKTICALAHNKFSTCLPPLQGAAALLGTWLSIDAFPSDILVAISTTTRDIVALQISLMQYANWNDTPSVLYQPILDEGDCDWSFYGWLHLLDWLQGTREVIAFDGDVTTLVLISQQNAPHSFAADPLEIPTRLSYVVRLLLWYMCVASASVIALALVHAVLAHGDFYGPNLYFMNPVVGIIWIGRPFLMLRGLTTIAVLSSANVHLQSDRHFTHLVATSRTALDIIVVSCETLWLTYVINDVVSVVTSEYSFLGAFVSCTTVWIATLAVELSSPFVPVATFDRSCVSSNMEFQLNCSSGTIEVGSFRRFTLLCVVQCICVCVSHGVVRVIAKSLSVATNPPAMIPAIAMTYFVRTGDHRQFYFDACSSVLSGMIPFRFFQTKYVFSVVLWVFVAVEETKSTVRVQPTSMQVPAVTARLNHQLGWLDVVSISQWPIKARAMASVIFLAGSAISSALFFFIIQDQLSNDFLWAGFNATGMQPFIVDWYNTKLFVQPLNSPYDMDGTSNMALYNASTATVTSSGLCADLIQFEQLSLLKVVQGLRMSDACQLPWIATQYCWVDFDRQWEMANSYKRQRRCQDMSINGAVYVEPVLRNANVNGLRSCWGDAIEIGILIELRKSTAGLKWMDSMTTILPLVDEVAYWSSKYVTQFVTQWQDYKSRGLVETVAVQTAFGLTYPLTLKSSDGAYQFSLQTSMKMYWGWGNDLRGITQNDTRLGHRSLIRSSATFAFSNATLEDAMMQNNMLQSPLDEGLALVRDTVGPFGAVDIVHVACPSSLFNLYQAFASSYTSVLQANTSAQAPVPGAASMINPIPTTWLDRYSVLRGGDILCPTFSAQMPLTGGMMYLFVPFLSCSIVLAENIGLSLTKSVLALAAWGHFKVCNSTSAECPNILAACTDATVGSSSCTIGFQGASDWASTYLEPTFLDNMLQMARQAQTDVSLLDINVVQYAQVDASSPIELLQIPVVDSGDASFDLMTWTMLIDWATGLREVISLQGDRGTLTLISSEIATNTNTPNPLEIPNHVSYYCQLCIQYTTAMVFLITVLALVYATACRGHIEGRNMFEINRVGGIVWVGRPLLFLRSSIAILILTTATVELEISGIFTKMTTPKTSGIHTLSTLLAGSETCWLVIVLTDLFVIATKDLTKKYSFKSSIVTAFASILLSWVSPVTPRFHVARTCDTTQMDLQLTCHSGIVQIGDSERTLQLVIMTSSVVCLCFVWEYWRQPKFKLPSHFVSLLLPAGAHYLYHKKPWIFNNTLYLDKASAFMCGLVSVKYNKVVYLIDIKTWRAHAIDIDFDSQLLSPHTHDQMRIEHALPMVD</sequence>
<organism evidence="3 4">
    <name type="scientific">Aphanomyces stellatus</name>
    <dbReference type="NCBI Taxonomy" id="120398"/>
    <lineage>
        <taxon>Eukaryota</taxon>
        <taxon>Sar</taxon>
        <taxon>Stramenopiles</taxon>
        <taxon>Oomycota</taxon>
        <taxon>Saprolegniomycetes</taxon>
        <taxon>Saprolegniales</taxon>
        <taxon>Verrucalvaceae</taxon>
        <taxon>Aphanomyces</taxon>
    </lineage>
</organism>
<keyword evidence="1" id="KW-0472">Membrane</keyword>
<reference evidence="2" key="2">
    <citation type="submission" date="2019-06" db="EMBL/GenBank/DDBJ databases">
        <title>Genomics analysis of Aphanomyces spp. identifies a new class of oomycete effector associated with host adaptation.</title>
        <authorList>
            <person name="Gaulin E."/>
        </authorList>
    </citation>
    <scope>NUCLEOTIDE SEQUENCE</scope>
    <source>
        <strain evidence="2">CBS 578.67</strain>
    </source>
</reference>